<evidence type="ECO:0000313" key="1">
    <source>
        <dbReference type="EMBL" id="GGR10843.1"/>
    </source>
</evidence>
<gene>
    <name evidence="1" type="ORF">GCM10008957_24490</name>
</gene>
<dbReference type="EMBL" id="BMQL01000012">
    <property type="protein sequence ID" value="GGR10843.1"/>
    <property type="molecule type" value="Genomic_DNA"/>
</dbReference>
<name>A0A918F5J2_9DEIO</name>
<comment type="caution">
    <text evidence="1">The sequence shown here is derived from an EMBL/GenBank/DDBJ whole genome shotgun (WGS) entry which is preliminary data.</text>
</comment>
<accession>A0A918F5J2</accession>
<dbReference type="AlphaFoldDB" id="A0A918F5J2"/>
<evidence type="ECO:0000313" key="2">
    <source>
        <dbReference type="Proteomes" id="UP000603865"/>
    </source>
</evidence>
<reference evidence="1" key="2">
    <citation type="submission" date="2020-09" db="EMBL/GenBank/DDBJ databases">
        <authorList>
            <person name="Sun Q."/>
            <person name="Ohkuma M."/>
        </authorList>
    </citation>
    <scope>NUCLEOTIDE SEQUENCE</scope>
    <source>
        <strain evidence="1">JCM 31311</strain>
    </source>
</reference>
<reference evidence="1" key="1">
    <citation type="journal article" date="2014" name="Int. J. Syst. Evol. Microbiol.">
        <title>Complete genome sequence of Corynebacterium casei LMG S-19264T (=DSM 44701T), isolated from a smear-ripened cheese.</title>
        <authorList>
            <consortium name="US DOE Joint Genome Institute (JGI-PGF)"/>
            <person name="Walter F."/>
            <person name="Albersmeier A."/>
            <person name="Kalinowski J."/>
            <person name="Ruckert C."/>
        </authorList>
    </citation>
    <scope>NUCLEOTIDE SEQUENCE</scope>
    <source>
        <strain evidence="1">JCM 31311</strain>
    </source>
</reference>
<organism evidence="1 2">
    <name type="scientific">Deinococcus ruber</name>
    <dbReference type="NCBI Taxonomy" id="1848197"/>
    <lineage>
        <taxon>Bacteria</taxon>
        <taxon>Thermotogati</taxon>
        <taxon>Deinococcota</taxon>
        <taxon>Deinococci</taxon>
        <taxon>Deinococcales</taxon>
        <taxon>Deinococcaceae</taxon>
        <taxon>Deinococcus</taxon>
    </lineage>
</organism>
<sequence length="61" mass="6645">MKAFAELLTRCLPCPDALLLAAEPGIYLEAFHMIFNGHTCATVLPGGTVQTFLLCHAWRLG</sequence>
<proteinExistence type="predicted"/>
<dbReference type="Proteomes" id="UP000603865">
    <property type="component" value="Unassembled WGS sequence"/>
</dbReference>
<keyword evidence="2" id="KW-1185">Reference proteome</keyword>
<protein>
    <submittedName>
        <fullName evidence="1">Uncharacterized protein</fullName>
    </submittedName>
</protein>